<dbReference type="Proteomes" id="UP000682811">
    <property type="component" value="Unassembled WGS sequence"/>
</dbReference>
<dbReference type="PANTHER" id="PTHR46438">
    <property type="entry name" value="ALPHA/BETA-HYDROLASES SUPERFAMILY PROTEIN"/>
    <property type="match status" value="1"/>
</dbReference>
<evidence type="ECO:0000313" key="3">
    <source>
        <dbReference type="EMBL" id="GIO48634.1"/>
    </source>
</evidence>
<evidence type="ECO:0000256" key="1">
    <source>
        <dbReference type="SAM" id="Phobius"/>
    </source>
</evidence>
<evidence type="ECO:0000259" key="2">
    <source>
        <dbReference type="Pfam" id="PF12697"/>
    </source>
</evidence>
<dbReference type="SUPFAM" id="SSF53474">
    <property type="entry name" value="alpha/beta-Hydrolases"/>
    <property type="match status" value="1"/>
</dbReference>
<organism evidence="3 4">
    <name type="scientific">Paenibacillus azoreducens</name>
    <dbReference type="NCBI Taxonomy" id="116718"/>
    <lineage>
        <taxon>Bacteria</taxon>
        <taxon>Bacillati</taxon>
        <taxon>Bacillota</taxon>
        <taxon>Bacilli</taxon>
        <taxon>Bacillales</taxon>
        <taxon>Paenibacillaceae</taxon>
        <taxon>Paenibacillus</taxon>
    </lineage>
</organism>
<keyword evidence="4" id="KW-1185">Reference proteome</keyword>
<comment type="caution">
    <text evidence="3">The sequence shown here is derived from an EMBL/GenBank/DDBJ whole genome shotgun (WGS) entry which is preliminary data.</text>
</comment>
<keyword evidence="1" id="KW-1133">Transmembrane helix</keyword>
<dbReference type="RefSeq" id="WP_212979268.1">
    <property type="nucleotide sequence ID" value="NZ_AP025343.1"/>
</dbReference>
<evidence type="ECO:0000313" key="4">
    <source>
        <dbReference type="Proteomes" id="UP000682811"/>
    </source>
</evidence>
<proteinExistence type="predicted"/>
<protein>
    <recommendedName>
        <fullName evidence="2">AB hydrolase-1 domain-containing protein</fullName>
    </recommendedName>
</protein>
<dbReference type="EMBL" id="BORT01000015">
    <property type="protein sequence ID" value="GIO48634.1"/>
    <property type="molecule type" value="Genomic_DNA"/>
</dbReference>
<feature type="transmembrane region" description="Helical" evidence="1">
    <location>
        <begin position="23"/>
        <end position="41"/>
    </location>
</feature>
<reference evidence="3 4" key="1">
    <citation type="submission" date="2021-03" db="EMBL/GenBank/DDBJ databases">
        <title>Antimicrobial resistance genes in bacteria isolated from Japanese honey, and their potential for conferring macrolide and lincosamide resistance in the American foulbrood pathogen Paenibacillus larvae.</title>
        <authorList>
            <person name="Okamoto M."/>
            <person name="Kumagai M."/>
            <person name="Kanamori H."/>
            <person name="Takamatsu D."/>
        </authorList>
    </citation>
    <scope>NUCLEOTIDE SEQUENCE [LARGE SCALE GENOMIC DNA]</scope>
    <source>
        <strain evidence="3 4">J34TS1</strain>
    </source>
</reference>
<feature type="domain" description="AB hydrolase-1" evidence="2">
    <location>
        <begin position="80"/>
        <end position="331"/>
    </location>
</feature>
<accession>A0A919YDB0</accession>
<dbReference type="AlphaFoldDB" id="A0A919YDB0"/>
<dbReference type="Pfam" id="PF12697">
    <property type="entry name" value="Abhydrolase_6"/>
    <property type="match status" value="1"/>
</dbReference>
<dbReference type="InterPro" id="IPR000073">
    <property type="entry name" value="AB_hydrolase_1"/>
</dbReference>
<sequence length="346" mass="38171">MNTDTTTVTVQARKRKRGLWKRVVLIALALVLLLIGAGFAYEAIASEAGKRDYPMPGKLVDAGGYKLHLNQQGKGSITIVLEAGSGETSLSWKDIPEQLAPYAKVVSYDRAGYAWSEKADTERTGANIVRELHTALHKEGLRGPYLFVGHSLGGTYSRLFAQTYRDEVAGLVLVDARPENDEKDAAPITAREKFTKKPPAAELTLLKQSGVLRLFQNFLLEGLVPKEERSRFLNIVATPGYFEEAENEGKLVYTSEDAIRGQNLGNLPVRVIARGLPQDYAAFGFSKEGGEKLEEIWQNGQRNMLGISSKSKLIVAEKSGHMVMEDQPELVTKVILDLLQDITTPR</sequence>
<keyword evidence="1" id="KW-0812">Transmembrane</keyword>
<name>A0A919YDB0_9BACL</name>
<gene>
    <name evidence="3" type="ORF">J34TS1_33990</name>
</gene>
<keyword evidence="1" id="KW-0472">Membrane</keyword>
<dbReference type="Gene3D" id="3.40.50.1820">
    <property type="entry name" value="alpha/beta hydrolase"/>
    <property type="match status" value="1"/>
</dbReference>
<dbReference type="InterPro" id="IPR029058">
    <property type="entry name" value="AB_hydrolase_fold"/>
</dbReference>